<dbReference type="GO" id="GO:0051260">
    <property type="term" value="P:protein homooligomerization"/>
    <property type="evidence" value="ECO:0007669"/>
    <property type="project" value="InterPro"/>
</dbReference>
<dbReference type="InterPro" id="IPR003131">
    <property type="entry name" value="T1-type_BTB"/>
</dbReference>
<dbReference type="InterPro" id="IPR001646">
    <property type="entry name" value="5peptide_repeat"/>
</dbReference>
<keyword evidence="3" id="KW-0677">Repeat</keyword>
<evidence type="ECO:0000313" key="8">
    <source>
        <dbReference type="EMBL" id="KAK7895306.1"/>
    </source>
</evidence>
<dbReference type="InterPro" id="IPR021789">
    <property type="entry name" value="KHA_dom"/>
</dbReference>
<dbReference type="SUPFAM" id="SSF54695">
    <property type="entry name" value="POZ domain"/>
    <property type="match status" value="1"/>
</dbReference>
<dbReference type="Pfam" id="PF00805">
    <property type="entry name" value="Pentapeptide"/>
    <property type="match status" value="3"/>
</dbReference>
<dbReference type="SUPFAM" id="SSF141571">
    <property type="entry name" value="Pentapeptide repeat-like"/>
    <property type="match status" value="1"/>
</dbReference>
<evidence type="ECO:0000256" key="2">
    <source>
        <dbReference type="ARBA" id="ARBA00022553"/>
    </source>
</evidence>
<dbReference type="Pfam" id="PF11834">
    <property type="entry name" value="KHA"/>
    <property type="match status" value="1"/>
</dbReference>
<protein>
    <recommendedName>
        <fullName evidence="6">BTB/POZ domain-containing protein KCTD9</fullName>
    </recommendedName>
</protein>
<dbReference type="CDD" id="cd18368">
    <property type="entry name" value="BTB_POZ_KCTD9"/>
    <property type="match status" value="1"/>
</dbReference>
<dbReference type="CDD" id="cd17073">
    <property type="entry name" value="KHA"/>
    <property type="match status" value="1"/>
</dbReference>
<keyword evidence="9" id="KW-1185">Reference proteome</keyword>
<dbReference type="Gene3D" id="6.10.140.750">
    <property type="match status" value="1"/>
</dbReference>
<proteinExistence type="predicted"/>
<sequence>MRRVTLFVNGSNTNGKVVAVYGSMDDLLCVASSKLGIRASSVYNSNGGLIDDMTIIRDDDVLYISEGELFKEPEEEHRVTHDAQMQTDWLTLNVGGRRFTTTRSTLVSKEPDSMLAHMFREKDVWGNKQDSQGAYLIDRSPVYFEPILNYLRHGQLIINKGINPLGVLEEARFFGIEQLAEQLETLIKGLNFHSADLSRLDLRCINFKMANLRGANLMNANLSGANLERADLSLACLDGANLQGVKMLCTNAEGASLKGCNFEDPAGIKANLEGANLKGVDMEGSQMTGINLRVATLKNAKLKNCNLRGATLAGTDLENCDLSGCDLQEANLRGSNVKGAIFEECSLHCTCPRVCDESLFMKRRVSVSGPESELKVADVTELMPVWEVCKRYAHNFMQMLINCSIGCHHV</sequence>
<comment type="pathway">
    <text evidence="1">Protein modification; protein ubiquitination.</text>
</comment>
<evidence type="ECO:0000256" key="4">
    <source>
        <dbReference type="ARBA" id="ARBA00022786"/>
    </source>
</evidence>
<evidence type="ECO:0000256" key="5">
    <source>
        <dbReference type="ARBA" id="ARBA00053523"/>
    </source>
</evidence>
<dbReference type="PANTHER" id="PTHR14136">
    <property type="entry name" value="BTB_POZ DOMAIN-CONTAINING PROTEIN KCTD9"/>
    <property type="match status" value="1"/>
</dbReference>
<comment type="caution">
    <text evidence="8">The sequence shown here is derived from an EMBL/GenBank/DDBJ whole genome shotgun (WGS) entry which is preliminary data.</text>
</comment>
<dbReference type="PANTHER" id="PTHR14136:SF17">
    <property type="entry name" value="BTB_POZ DOMAIN-CONTAINING PROTEIN KCTD9"/>
    <property type="match status" value="1"/>
</dbReference>
<dbReference type="Pfam" id="PF02214">
    <property type="entry name" value="BTB_2"/>
    <property type="match status" value="1"/>
</dbReference>
<dbReference type="GO" id="GO:0035556">
    <property type="term" value="P:intracellular signal transduction"/>
    <property type="evidence" value="ECO:0007669"/>
    <property type="project" value="InterPro"/>
</dbReference>
<feature type="domain" description="KHA" evidence="7">
    <location>
        <begin position="3"/>
        <end position="82"/>
    </location>
</feature>
<dbReference type="FunFam" id="2.160.20.80:FF:000002">
    <property type="entry name" value="Potassium channel tetramerization domain-containing 9a"/>
    <property type="match status" value="1"/>
</dbReference>
<dbReference type="Gene3D" id="2.160.20.80">
    <property type="entry name" value="E3 ubiquitin-protein ligase SopA"/>
    <property type="match status" value="2"/>
</dbReference>
<reference evidence="9" key="1">
    <citation type="submission" date="2024-04" db="EMBL/GenBank/DDBJ databases">
        <title>Salinicola lusitanus LLJ914,a marine bacterium isolated from the Okinawa Trough.</title>
        <authorList>
            <person name="Li J."/>
        </authorList>
    </citation>
    <scope>NUCLEOTIDE SEQUENCE [LARGE SCALE GENOMIC DNA]</scope>
</reference>
<keyword evidence="4" id="KW-0833">Ubl conjugation pathway</keyword>
<dbReference type="EMBL" id="JBBPFD010000015">
    <property type="protein sequence ID" value="KAK7895306.1"/>
    <property type="molecule type" value="Genomic_DNA"/>
</dbReference>
<accession>A0AAW0NE77</accession>
<evidence type="ECO:0000256" key="6">
    <source>
        <dbReference type="ARBA" id="ARBA00073142"/>
    </source>
</evidence>
<dbReference type="FunFam" id="3.30.710.10:FF:000044">
    <property type="entry name" value="BTB/POZ domain-containing protein KCTD9 isoform X1"/>
    <property type="match status" value="1"/>
</dbReference>
<dbReference type="InterPro" id="IPR011333">
    <property type="entry name" value="SKP1/BTB/POZ_sf"/>
</dbReference>
<evidence type="ECO:0000256" key="3">
    <source>
        <dbReference type="ARBA" id="ARBA00022737"/>
    </source>
</evidence>
<evidence type="ECO:0000259" key="7">
    <source>
        <dbReference type="PROSITE" id="PS51490"/>
    </source>
</evidence>
<dbReference type="SUPFAM" id="SSF89837">
    <property type="entry name" value="Doublecortin (DC)"/>
    <property type="match status" value="1"/>
</dbReference>
<dbReference type="Proteomes" id="UP001460270">
    <property type="component" value="Unassembled WGS sequence"/>
</dbReference>
<dbReference type="InterPro" id="IPR051082">
    <property type="entry name" value="Pentapeptide-BTB/POZ_domain"/>
</dbReference>
<keyword evidence="2" id="KW-0597">Phosphoprotein</keyword>
<evidence type="ECO:0000313" key="9">
    <source>
        <dbReference type="Proteomes" id="UP001460270"/>
    </source>
</evidence>
<dbReference type="InterPro" id="IPR036572">
    <property type="entry name" value="Doublecortin_dom_sf"/>
</dbReference>
<dbReference type="SMART" id="SM00225">
    <property type="entry name" value="BTB"/>
    <property type="match status" value="1"/>
</dbReference>
<dbReference type="InterPro" id="IPR000210">
    <property type="entry name" value="BTB/POZ_dom"/>
</dbReference>
<comment type="function">
    <text evidence="5">Substrate-specific adapter of a BCR (BTB-CUL3-RBX1) E3 ubiquitin-protein ligase complex, which mediates the ubiquitination of target proteins, leading to their degradation by the proteasome.</text>
</comment>
<dbReference type="Gene3D" id="3.30.710.10">
    <property type="entry name" value="Potassium Channel Kv1.1, Chain A"/>
    <property type="match status" value="1"/>
</dbReference>
<evidence type="ECO:0000256" key="1">
    <source>
        <dbReference type="ARBA" id="ARBA00004906"/>
    </source>
</evidence>
<name>A0AAW0NE77_9GOBI</name>
<dbReference type="AlphaFoldDB" id="A0AAW0NE77"/>
<dbReference type="PROSITE" id="PS51490">
    <property type="entry name" value="KHA"/>
    <property type="match status" value="1"/>
</dbReference>
<organism evidence="8 9">
    <name type="scientific">Mugilogobius chulae</name>
    <name type="common">yellowstripe goby</name>
    <dbReference type="NCBI Taxonomy" id="88201"/>
    <lineage>
        <taxon>Eukaryota</taxon>
        <taxon>Metazoa</taxon>
        <taxon>Chordata</taxon>
        <taxon>Craniata</taxon>
        <taxon>Vertebrata</taxon>
        <taxon>Euteleostomi</taxon>
        <taxon>Actinopterygii</taxon>
        <taxon>Neopterygii</taxon>
        <taxon>Teleostei</taxon>
        <taxon>Neoteleostei</taxon>
        <taxon>Acanthomorphata</taxon>
        <taxon>Gobiaria</taxon>
        <taxon>Gobiiformes</taxon>
        <taxon>Gobioidei</taxon>
        <taxon>Gobiidae</taxon>
        <taxon>Gobionellinae</taxon>
        <taxon>Mugilogobius</taxon>
    </lineage>
</organism>
<gene>
    <name evidence="8" type="ORF">WMY93_020631</name>
</gene>